<dbReference type="RefSeq" id="WP_012385591.1">
    <property type="nucleotide sequence ID" value="NC_010581.1"/>
</dbReference>
<evidence type="ECO:0000313" key="1">
    <source>
        <dbReference type="EMBL" id="ACB96240.1"/>
    </source>
</evidence>
<dbReference type="Proteomes" id="UP000001695">
    <property type="component" value="Chromosome"/>
</dbReference>
<dbReference type="KEGG" id="bid:Bind_2668"/>
<keyword evidence="2" id="KW-1185">Reference proteome</keyword>
<dbReference type="AlphaFoldDB" id="B2IJC2"/>
<proteinExistence type="predicted"/>
<evidence type="ECO:0000313" key="2">
    <source>
        <dbReference type="Proteomes" id="UP000001695"/>
    </source>
</evidence>
<sequence>MEYGTFEAILSRLHKIKSEEEKAFRSRLRILRDINVPNVRRPGKGARVDYRFSDLFITHLGLIYDKAGFPPSIIKEIVEEIEKPDKSGNLLDTIRESSLDLWYRLTTSKPNAEGKSDGITLELRTLSDHFNYLKTQEIDPQNHDAPVSWSMVVSYSLVNVTAAYRDCRKAAPKYEV</sequence>
<reference evidence="1 2" key="2">
    <citation type="journal article" date="2010" name="J. Bacteriol.">
        <title>Complete genome sequence of Beijerinckia indica subsp. indica.</title>
        <authorList>
            <person name="Tamas I."/>
            <person name="Dedysh S.N."/>
            <person name="Liesack W."/>
            <person name="Stott M.B."/>
            <person name="Alam M."/>
            <person name="Murrell J.C."/>
            <person name="Dunfield P.F."/>
        </authorList>
    </citation>
    <scope>NUCLEOTIDE SEQUENCE [LARGE SCALE GENOMIC DNA]</scope>
    <source>
        <strain evidence="2">ATCC 9039 / DSM 1715 / NCIMB 8712</strain>
    </source>
</reference>
<gene>
    <name evidence="1" type="ordered locus">Bind_2668</name>
</gene>
<dbReference type="OrthoDB" id="8457178at2"/>
<dbReference type="HOGENOM" id="CLU_1522308_0_0_5"/>
<organism evidence="1 2">
    <name type="scientific">Beijerinckia indica subsp. indica (strain ATCC 9039 / DSM 1715 / NCIMB 8712)</name>
    <dbReference type="NCBI Taxonomy" id="395963"/>
    <lineage>
        <taxon>Bacteria</taxon>
        <taxon>Pseudomonadati</taxon>
        <taxon>Pseudomonadota</taxon>
        <taxon>Alphaproteobacteria</taxon>
        <taxon>Hyphomicrobiales</taxon>
        <taxon>Beijerinckiaceae</taxon>
        <taxon>Beijerinckia</taxon>
    </lineage>
</organism>
<protein>
    <submittedName>
        <fullName evidence="1">Uncharacterized protein</fullName>
    </submittedName>
</protein>
<dbReference type="STRING" id="395963.Bind_2668"/>
<name>B2IJC2_BEII9</name>
<dbReference type="EMBL" id="CP001016">
    <property type="protein sequence ID" value="ACB96240.1"/>
    <property type="molecule type" value="Genomic_DNA"/>
</dbReference>
<accession>B2IJC2</accession>
<reference evidence="2" key="1">
    <citation type="submission" date="2008-03" db="EMBL/GenBank/DDBJ databases">
        <title>Complete sequence of chromosome of Beijerinckia indica subsp. indica ATCC 9039.</title>
        <authorList>
            <consortium name="US DOE Joint Genome Institute"/>
            <person name="Copeland A."/>
            <person name="Lucas S."/>
            <person name="Lapidus A."/>
            <person name="Glavina del Rio T."/>
            <person name="Dalin E."/>
            <person name="Tice H."/>
            <person name="Bruce D."/>
            <person name="Goodwin L."/>
            <person name="Pitluck S."/>
            <person name="LaButti K."/>
            <person name="Schmutz J."/>
            <person name="Larimer F."/>
            <person name="Land M."/>
            <person name="Hauser L."/>
            <person name="Kyrpides N."/>
            <person name="Mikhailova N."/>
            <person name="Dunfield P.F."/>
            <person name="Dedysh S.N."/>
            <person name="Liesack W."/>
            <person name="Saw J.H."/>
            <person name="Alam M."/>
            <person name="Chen Y."/>
            <person name="Murrell J.C."/>
            <person name="Richardson P."/>
        </authorList>
    </citation>
    <scope>NUCLEOTIDE SEQUENCE [LARGE SCALE GENOMIC DNA]</scope>
    <source>
        <strain evidence="2">ATCC 9039 / DSM 1715 / NCIMB 8712</strain>
    </source>
</reference>